<sequence>MLFDPKQENLPYTFALIKPDTTLKPNVVQEVVNKIEAAGLTIKNFVQRTLQRRSTQSVFQIIKVYG</sequence>
<dbReference type="OrthoDB" id="10462826at2759"/>
<gene>
    <name evidence="2" type="ORF">POCTA_138.1.T0500066</name>
</gene>
<evidence type="ECO:0000313" key="3">
    <source>
        <dbReference type="Proteomes" id="UP000683925"/>
    </source>
</evidence>
<comment type="caution">
    <text evidence="2">The sequence shown here is derived from an EMBL/GenBank/DDBJ whole genome shotgun (WGS) entry which is preliminary data.</text>
</comment>
<evidence type="ECO:0000256" key="1">
    <source>
        <dbReference type="PROSITE-ProRule" id="PRU00706"/>
    </source>
</evidence>
<evidence type="ECO:0008006" key="4">
    <source>
        <dbReference type="Google" id="ProtNLM"/>
    </source>
</evidence>
<dbReference type="Proteomes" id="UP000683925">
    <property type="component" value="Unassembled WGS sequence"/>
</dbReference>
<protein>
    <recommendedName>
        <fullName evidence="4">Nucleoside diphosphate kinase</fullName>
    </recommendedName>
</protein>
<keyword evidence="3" id="KW-1185">Reference proteome</keyword>
<comment type="caution">
    <text evidence="1">Lacks conserved residue(s) required for the propagation of feature annotation.</text>
</comment>
<accession>A0A8S1UT69</accession>
<reference evidence="2" key="1">
    <citation type="submission" date="2021-01" db="EMBL/GenBank/DDBJ databases">
        <authorList>
            <consortium name="Genoscope - CEA"/>
            <person name="William W."/>
        </authorList>
    </citation>
    <scope>NUCLEOTIDE SEQUENCE</scope>
</reference>
<evidence type="ECO:0000313" key="2">
    <source>
        <dbReference type="EMBL" id="CAD8167407.1"/>
    </source>
</evidence>
<dbReference type="EMBL" id="CAJJDP010000050">
    <property type="protein sequence ID" value="CAD8167407.1"/>
    <property type="molecule type" value="Genomic_DNA"/>
</dbReference>
<organism evidence="2 3">
    <name type="scientific">Paramecium octaurelia</name>
    <dbReference type="NCBI Taxonomy" id="43137"/>
    <lineage>
        <taxon>Eukaryota</taxon>
        <taxon>Sar</taxon>
        <taxon>Alveolata</taxon>
        <taxon>Ciliophora</taxon>
        <taxon>Intramacronucleata</taxon>
        <taxon>Oligohymenophorea</taxon>
        <taxon>Peniculida</taxon>
        <taxon>Parameciidae</taxon>
        <taxon>Paramecium</taxon>
    </lineage>
</organism>
<dbReference type="PROSITE" id="PS51374">
    <property type="entry name" value="NDPK_LIKE"/>
    <property type="match status" value="1"/>
</dbReference>
<comment type="similarity">
    <text evidence="1">Belongs to the NDK family.</text>
</comment>
<name>A0A8S1UT69_PAROT</name>
<dbReference type="AlphaFoldDB" id="A0A8S1UT69"/>
<proteinExistence type="inferred from homology"/>